<evidence type="ECO:0000256" key="1">
    <source>
        <dbReference type="ARBA" id="ARBA00023015"/>
    </source>
</evidence>
<protein>
    <submittedName>
        <fullName evidence="5">Helix-turn-helix transcriptional regulator</fullName>
    </submittedName>
</protein>
<comment type="caution">
    <text evidence="5">The sequence shown here is derived from an EMBL/GenBank/DDBJ whole genome shotgun (WGS) entry which is preliminary data.</text>
</comment>
<dbReference type="EMBL" id="JAGPXE010000002">
    <property type="protein sequence ID" value="MBQ0923482.1"/>
    <property type="molecule type" value="Genomic_DNA"/>
</dbReference>
<gene>
    <name evidence="5" type="ORF">KBO27_05980</name>
</gene>
<evidence type="ECO:0000313" key="5">
    <source>
        <dbReference type="EMBL" id="MBQ0923482.1"/>
    </source>
</evidence>
<organism evidence="5 6">
    <name type="scientific">Saccharopolyspora endophytica</name>
    <dbReference type="NCBI Taxonomy" id="543886"/>
    <lineage>
        <taxon>Bacteria</taxon>
        <taxon>Bacillati</taxon>
        <taxon>Actinomycetota</taxon>
        <taxon>Actinomycetes</taxon>
        <taxon>Pseudonocardiales</taxon>
        <taxon>Pseudonocardiaceae</taxon>
        <taxon>Saccharopolyspora</taxon>
    </lineage>
</organism>
<dbReference type="SUPFAM" id="SSF46894">
    <property type="entry name" value="C-terminal effector domain of the bipartite response regulators"/>
    <property type="match status" value="1"/>
</dbReference>
<proteinExistence type="predicted"/>
<feature type="domain" description="HTH luxR-type" evidence="4">
    <location>
        <begin position="270"/>
        <end position="335"/>
    </location>
</feature>
<dbReference type="SMART" id="SM00421">
    <property type="entry name" value="HTH_LUXR"/>
    <property type="match status" value="1"/>
</dbReference>
<keyword evidence="3" id="KW-0804">Transcription</keyword>
<evidence type="ECO:0000256" key="2">
    <source>
        <dbReference type="ARBA" id="ARBA00023125"/>
    </source>
</evidence>
<evidence type="ECO:0000259" key="4">
    <source>
        <dbReference type="PROSITE" id="PS50043"/>
    </source>
</evidence>
<keyword evidence="2" id="KW-0238">DNA-binding</keyword>
<dbReference type="SUPFAM" id="SSF55781">
    <property type="entry name" value="GAF domain-like"/>
    <property type="match status" value="1"/>
</dbReference>
<dbReference type="PROSITE" id="PS00622">
    <property type="entry name" value="HTH_LUXR_1"/>
    <property type="match status" value="1"/>
</dbReference>
<dbReference type="RefSeq" id="WP_210968929.1">
    <property type="nucleotide sequence ID" value="NZ_JAGPXE010000002.1"/>
</dbReference>
<name>A0ABS5DBE1_9PSEU</name>
<dbReference type="InterPro" id="IPR016032">
    <property type="entry name" value="Sig_transdc_resp-reg_C-effctor"/>
</dbReference>
<dbReference type="PANTHER" id="PTHR44688:SF25">
    <property type="entry name" value="HTH LUXR-TYPE DOMAIN-CONTAINING PROTEIN"/>
    <property type="match status" value="1"/>
</dbReference>
<evidence type="ECO:0000313" key="6">
    <source>
        <dbReference type="Proteomes" id="UP000674084"/>
    </source>
</evidence>
<dbReference type="Proteomes" id="UP000674084">
    <property type="component" value="Unassembled WGS sequence"/>
</dbReference>
<dbReference type="PANTHER" id="PTHR44688">
    <property type="entry name" value="DNA-BINDING TRANSCRIPTIONAL ACTIVATOR DEVR_DOSR"/>
    <property type="match status" value="1"/>
</dbReference>
<sequence length="344" mass="37934">MLDPAVPASVREHVTQPTGALHDAARAIASYPVDHDRRLLELAAEALALGEEWDRHFHQARLHARDQVAECLAQLRSLRDESELSNQICPAIAQAFGAQWALIARIHKDTWSQWRLYDASGQFHGREEPDGFGTVPLAQLPAEAEAVRTGLALSSTSRSLWAETGRVRVAPIPVAGRVTALVHVPEPARSHEDDDLNERLETCAIGLGRILERELLYERFRSQRSRVRTSLAAIESTMTSLDTGVDLVRLVGREHADTVSEVGLPLVGPSPAFDNVLTSRERDVMTLVVLGRDNTAIAHQLAITTNTVKSHIRNIMRKFGAVNRTELISLHQAATHLEPSATRC</sequence>
<dbReference type="InterPro" id="IPR036388">
    <property type="entry name" value="WH-like_DNA-bd_sf"/>
</dbReference>
<dbReference type="PROSITE" id="PS50043">
    <property type="entry name" value="HTH_LUXR_2"/>
    <property type="match status" value="1"/>
</dbReference>
<accession>A0ABS5DBE1</accession>
<dbReference type="InterPro" id="IPR000792">
    <property type="entry name" value="Tscrpt_reg_LuxR_C"/>
</dbReference>
<keyword evidence="6" id="KW-1185">Reference proteome</keyword>
<keyword evidence="1" id="KW-0805">Transcription regulation</keyword>
<dbReference type="Gene3D" id="1.10.10.10">
    <property type="entry name" value="Winged helix-like DNA-binding domain superfamily/Winged helix DNA-binding domain"/>
    <property type="match status" value="1"/>
</dbReference>
<dbReference type="PRINTS" id="PR00038">
    <property type="entry name" value="HTHLUXR"/>
</dbReference>
<dbReference type="Pfam" id="PF00196">
    <property type="entry name" value="GerE"/>
    <property type="match status" value="1"/>
</dbReference>
<reference evidence="5 6" key="1">
    <citation type="submission" date="2021-04" db="EMBL/GenBank/DDBJ databases">
        <title>Whole-genome sequencing of Saccharopolyspora endophytica KCTC 19397.</title>
        <authorList>
            <person name="Ay H."/>
            <person name="Saygin H."/>
            <person name="Sahin N."/>
        </authorList>
    </citation>
    <scope>NUCLEOTIDE SEQUENCE [LARGE SCALE GENOMIC DNA]</scope>
    <source>
        <strain evidence="5 6">KCTC 19397</strain>
    </source>
</reference>
<evidence type="ECO:0000256" key="3">
    <source>
        <dbReference type="ARBA" id="ARBA00023163"/>
    </source>
</evidence>
<dbReference type="CDD" id="cd06170">
    <property type="entry name" value="LuxR_C_like"/>
    <property type="match status" value="1"/>
</dbReference>